<dbReference type="PRINTS" id="PR00364">
    <property type="entry name" value="DISEASERSIST"/>
</dbReference>
<evidence type="ECO:0000313" key="3">
    <source>
        <dbReference type="Proteomes" id="UP000482960"/>
    </source>
</evidence>
<evidence type="ECO:0000313" key="2">
    <source>
        <dbReference type="EMBL" id="GFJ95578.1"/>
    </source>
</evidence>
<protein>
    <recommendedName>
        <fullName evidence="1">Orc1-like AAA ATPase domain-containing protein</fullName>
    </recommendedName>
</protein>
<dbReference type="EMBL" id="BLPG01000001">
    <property type="protein sequence ID" value="GFJ95578.1"/>
    <property type="molecule type" value="Genomic_DNA"/>
</dbReference>
<proteinExistence type="predicted"/>
<dbReference type="GO" id="GO:0043531">
    <property type="term" value="F:ADP binding"/>
    <property type="evidence" value="ECO:0007669"/>
    <property type="project" value="InterPro"/>
</dbReference>
<dbReference type="SUPFAM" id="SSF52540">
    <property type="entry name" value="P-loop containing nucleoside triphosphate hydrolases"/>
    <property type="match status" value="1"/>
</dbReference>
<name>A0A6V8LL21_9ACTN</name>
<comment type="caution">
    <text evidence="2">The sequence shown here is derived from an EMBL/GenBank/DDBJ whole genome shotgun (WGS) entry which is preliminary data.</text>
</comment>
<keyword evidence="3" id="KW-1185">Reference proteome</keyword>
<accession>A0A6V8LL21</accession>
<dbReference type="InterPro" id="IPR041664">
    <property type="entry name" value="AAA_16"/>
</dbReference>
<dbReference type="PANTHER" id="PTHR47691">
    <property type="entry name" value="REGULATOR-RELATED"/>
    <property type="match status" value="1"/>
</dbReference>
<sequence length="342" mass="36465">MAVPRSDGGFVGLPDPGQAGSLDELTEGLRVLKVWAGDPSYETIKHRINMSWRTTGRPGGELAKRATVADCFKNGRRRLNTDLVIAVVQALHPDVGYVTQWRQALQVIGGEAQAASQVRVQDTLPPDLAGFTGRATELDQLREALHHSQQNGGAVVISGMAGVGKTQLAVHAGHLLAQDETFDRILFVNLRGFHPGCAQPPADPAAVLDGFLRLLGVPGQQIPHDLPARAAAYRDRLGQTRALVVLDNAAEADQVRPLLADAPGCLTLVTSRRSLTDLIPATHVAVDVFTPDEALRLLFLAVPDVPVGSDPNAPARIARRCGYLPLALGLIAGHIREHPAGH</sequence>
<gene>
    <name evidence="2" type="ORF">Prum_092200</name>
</gene>
<dbReference type="InterPro" id="IPR027417">
    <property type="entry name" value="P-loop_NTPase"/>
</dbReference>
<reference evidence="2 3" key="2">
    <citation type="submission" date="2020-03" db="EMBL/GenBank/DDBJ databases">
        <authorList>
            <person name="Ichikawa N."/>
            <person name="Kimura A."/>
            <person name="Kitahashi Y."/>
            <person name="Uohara A."/>
        </authorList>
    </citation>
    <scope>NUCLEOTIDE SEQUENCE [LARGE SCALE GENOMIC DNA]</scope>
    <source>
        <strain evidence="2 3">NBRC 108638</strain>
    </source>
</reference>
<dbReference type="Pfam" id="PF13191">
    <property type="entry name" value="AAA_16"/>
    <property type="match status" value="1"/>
</dbReference>
<dbReference type="PANTHER" id="PTHR47691:SF3">
    <property type="entry name" value="HTH-TYPE TRANSCRIPTIONAL REGULATOR RV0890C-RELATED"/>
    <property type="match status" value="1"/>
</dbReference>
<dbReference type="RefSeq" id="WP_246278502.1">
    <property type="nucleotide sequence ID" value="NZ_BLPG01000001.1"/>
</dbReference>
<dbReference type="AlphaFoldDB" id="A0A6V8LL21"/>
<dbReference type="Proteomes" id="UP000482960">
    <property type="component" value="Unassembled WGS sequence"/>
</dbReference>
<organism evidence="2 3">
    <name type="scientific">Phytohabitans rumicis</name>
    <dbReference type="NCBI Taxonomy" id="1076125"/>
    <lineage>
        <taxon>Bacteria</taxon>
        <taxon>Bacillati</taxon>
        <taxon>Actinomycetota</taxon>
        <taxon>Actinomycetes</taxon>
        <taxon>Micromonosporales</taxon>
        <taxon>Micromonosporaceae</taxon>
    </lineage>
</organism>
<reference evidence="2 3" key="1">
    <citation type="submission" date="2020-03" db="EMBL/GenBank/DDBJ databases">
        <title>Whole genome shotgun sequence of Phytohabitans rumicis NBRC 108638.</title>
        <authorList>
            <person name="Komaki H."/>
            <person name="Tamura T."/>
        </authorList>
    </citation>
    <scope>NUCLEOTIDE SEQUENCE [LARGE SCALE GENOMIC DNA]</scope>
    <source>
        <strain evidence="2 3">NBRC 108638</strain>
    </source>
</reference>
<evidence type="ECO:0000259" key="1">
    <source>
        <dbReference type="Pfam" id="PF13191"/>
    </source>
</evidence>
<dbReference type="Gene3D" id="3.40.50.300">
    <property type="entry name" value="P-loop containing nucleotide triphosphate hydrolases"/>
    <property type="match status" value="1"/>
</dbReference>
<feature type="domain" description="Orc1-like AAA ATPase" evidence="1">
    <location>
        <begin position="131"/>
        <end position="254"/>
    </location>
</feature>